<dbReference type="GO" id="GO:0006164">
    <property type="term" value="P:purine nucleotide biosynthetic process"/>
    <property type="evidence" value="ECO:0007669"/>
    <property type="project" value="TreeGrafter"/>
</dbReference>
<name>A0A0M0BRU2_9ARCH</name>
<dbReference type="Proteomes" id="UP000037210">
    <property type="component" value="Unassembled WGS sequence"/>
</dbReference>
<sequence>MNRITRSPHPFEHLAVDLKEAGDDELGEIAASLGLGLTLDEMRAIRDHYAAVGRVASDVELQTYDQTWSEHCSHKTFKGVIETPLGTVDGLLGTYIRRVLEELNPAWSVSVF</sequence>
<proteinExistence type="predicted"/>
<dbReference type="Pfam" id="PF18072">
    <property type="entry name" value="FGAR-AT_linker"/>
    <property type="match status" value="1"/>
</dbReference>
<dbReference type="EMBL" id="LFWZ01000007">
    <property type="protein sequence ID" value="KON31312.1"/>
    <property type="molecule type" value="Genomic_DNA"/>
</dbReference>
<dbReference type="AlphaFoldDB" id="A0A0M0BRU2"/>
<comment type="caution">
    <text evidence="2">The sequence shown here is derived from an EMBL/GenBank/DDBJ whole genome shotgun (WGS) entry which is preliminary data.</text>
</comment>
<dbReference type="PANTHER" id="PTHR10099">
    <property type="entry name" value="PHOSPHORIBOSYLFORMYLGLYCINAMIDINE SYNTHASE"/>
    <property type="match status" value="1"/>
</dbReference>
<dbReference type="GO" id="GO:0005737">
    <property type="term" value="C:cytoplasm"/>
    <property type="evidence" value="ECO:0007669"/>
    <property type="project" value="TreeGrafter"/>
</dbReference>
<feature type="domain" description="Phosphoribosylformylglycinamidine synthase linker" evidence="1">
    <location>
        <begin position="28"/>
        <end position="75"/>
    </location>
</feature>
<accession>A0A0M0BRU2</accession>
<dbReference type="GO" id="GO:0004642">
    <property type="term" value="F:phosphoribosylformylglycinamidine synthase activity"/>
    <property type="evidence" value="ECO:0007669"/>
    <property type="project" value="TreeGrafter"/>
</dbReference>
<feature type="non-terminal residue" evidence="2">
    <location>
        <position position="112"/>
    </location>
</feature>
<dbReference type="SUPFAM" id="SSF109736">
    <property type="entry name" value="FGAM synthase PurL, linker domain"/>
    <property type="match status" value="1"/>
</dbReference>
<reference evidence="2 3" key="1">
    <citation type="submission" date="2015-06" db="EMBL/GenBank/DDBJ databases">
        <title>New insights into the roles of widespread benthic archaea in carbon and nitrogen cycling.</title>
        <authorList>
            <person name="Lazar C.S."/>
            <person name="Baker B.J."/>
            <person name="Seitz K.W."/>
            <person name="Hyde A.S."/>
            <person name="Dick G.J."/>
            <person name="Hinrichs K.-U."/>
            <person name="Teske A.P."/>
        </authorList>
    </citation>
    <scope>NUCLEOTIDE SEQUENCE [LARGE SCALE GENOMIC DNA]</scope>
    <source>
        <strain evidence="2">DG-45</strain>
    </source>
</reference>
<organism evidence="2 3">
    <name type="scientific">miscellaneous Crenarchaeota group-15 archaeon DG-45</name>
    <dbReference type="NCBI Taxonomy" id="1685127"/>
    <lineage>
        <taxon>Archaea</taxon>
        <taxon>Candidatus Bathyarchaeota</taxon>
        <taxon>MCG-15</taxon>
    </lineage>
</organism>
<dbReference type="Gene3D" id="1.10.8.750">
    <property type="entry name" value="Phosphoribosylformylglycinamidine synthase, linker domain"/>
    <property type="match status" value="1"/>
</dbReference>
<dbReference type="PANTHER" id="PTHR10099:SF1">
    <property type="entry name" value="PHOSPHORIBOSYLFORMYLGLYCINAMIDINE SYNTHASE"/>
    <property type="match status" value="1"/>
</dbReference>
<dbReference type="InterPro" id="IPR041609">
    <property type="entry name" value="PurL_linker"/>
</dbReference>
<evidence type="ECO:0000313" key="3">
    <source>
        <dbReference type="Proteomes" id="UP000037210"/>
    </source>
</evidence>
<evidence type="ECO:0000259" key="1">
    <source>
        <dbReference type="Pfam" id="PF18072"/>
    </source>
</evidence>
<gene>
    <name evidence="2" type="ORF">AC482_01060</name>
</gene>
<evidence type="ECO:0000313" key="2">
    <source>
        <dbReference type="EMBL" id="KON31312.1"/>
    </source>
</evidence>
<protein>
    <recommendedName>
        <fullName evidence="1">Phosphoribosylformylglycinamidine synthase linker domain-containing protein</fullName>
    </recommendedName>
</protein>